<dbReference type="OrthoDB" id="247707at2"/>
<evidence type="ECO:0000256" key="1">
    <source>
        <dbReference type="SAM" id="Phobius"/>
    </source>
</evidence>
<accession>A0A5C6CJG4</accession>
<evidence type="ECO:0000313" key="3">
    <source>
        <dbReference type="Proteomes" id="UP000318437"/>
    </source>
</evidence>
<name>A0A5C6CJG4_9BACT</name>
<sequence length="411" mass="45540">MHERTQRRVCRAVYVLACIVPTVFSVVGVLYFHRPWQEQDWQRVLENNLHIRSSISKVTAPSPGERQLFAVRLADLQSDSTLATVDKLHLLSDHSIFADQIELSCNKMDDLTRTLQGWLSDAELPSVTIKVDKLLFARSASQVFELANVVIVIKDMKALDRKLIVQADVVTAEAERGHLRFQVERAENGSWDLSLDCREGQLPAWFFADLIPGASRWNAANFTGALQLHTAQDSTEGTLQGTFSPIDLQEWLGNDSPHTLRSTASLQFETLHLQKHRISDAKGSLESEAGQISSSLTTALRKSLFCVAGKKLSIAHAADGLSFEKLACKFQMSSAGLTVTGNCSVPSSETSGCLILSDGEPILLQPTYSNLPLPYFVQVFCPLDKYWLPGMRKATELAEALPMPESENLKK</sequence>
<dbReference type="AlphaFoldDB" id="A0A5C6CJG4"/>
<proteinExistence type="predicted"/>
<dbReference type="EMBL" id="SJPS01000005">
    <property type="protein sequence ID" value="TWU24588.1"/>
    <property type="molecule type" value="Genomic_DNA"/>
</dbReference>
<evidence type="ECO:0000313" key="2">
    <source>
        <dbReference type="EMBL" id="TWU24588.1"/>
    </source>
</evidence>
<dbReference type="RefSeq" id="WP_146451822.1">
    <property type="nucleotide sequence ID" value="NZ_SJPS01000005.1"/>
</dbReference>
<keyword evidence="3" id="KW-1185">Reference proteome</keyword>
<feature type="transmembrane region" description="Helical" evidence="1">
    <location>
        <begin position="12"/>
        <end position="32"/>
    </location>
</feature>
<comment type="caution">
    <text evidence="2">The sequence shown here is derived from an EMBL/GenBank/DDBJ whole genome shotgun (WGS) entry which is preliminary data.</text>
</comment>
<dbReference type="Proteomes" id="UP000318437">
    <property type="component" value="Unassembled WGS sequence"/>
</dbReference>
<reference evidence="2 3" key="1">
    <citation type="submission" date="2019-02" db="EMBL/GenBank/DDBJ databases">
        <title>Deep-cultivation of Planctomycetes and their phenomic and genomic characterization uncovers novel biology.</title>
        <authorList>
            <person name="Wiegand S."/>
            <person name="Jogler M."/>
            <person name="Boedeker C."/>
            <person name="Pinto D."/>
            <person name="Vollmers J."/>
            <person name="Rivas-Marin E."/>
            <person name="Kohn T."/>
            <person name="Peeters S.H."/>
            <person name="Heuer A."/>
            <person name="Rast P."/>
            <person name="Oberbeckmann S."/>
            <person name="Bunk B."/>
            <person name="Jeske O."/>
            <person name="Meyerdierks A."/>
            <person name="Storesund J.E."/>
            <person name="Kallscheuer N."/>
            <person name="Luecker S."/>
            <person name="Lage O.M."/>
            <person name="Pohl T."/>
            <person name="Merkel B.J."/>
            <person name="Hornburger P."/>
            <person name="Mueller R.-W."/>
            <person name="Bruemmer F."/>
            <person name="Labrenz M."/>
            <person name="Spormann A.M."/>
            <person name="Op Den Camp H."/>
            <person name="Overmann J."/>
            <person name="Amann R."/>
            <person name="Jetten M.S.M."/>
            <person name="Mascher T."/>
            <person name="Medema M.H."/>
            <person name="Devos D.P."/>
            <person name="Kaster A.-K."/>
            <person name="Ovreas L."/>
            <person name="Rohde M."/>
            <person name="Galperin M.Y."/>
            <person name="Jogler C."/>
        </authorList>
    </citation>
    <scope>NUCLEOTIDE SEQUENCE [LARGE SCALE GENOMIC DNA]</scope>
    <source>
        <strain evidence="2 3">Pla144</strain>
    </source>
</reference>
<keyword evidence="1" id="KW-1133">Transmembrane helix</keyword>
<protein>
    <recommendedName>
        <fullName evidence="4">AsmA-like C-terminal domain-containing protein</fullName>
    </recommendedName>
</protein>
<keyword evidence="1" id="KW-0472">Membrane</keyword>
<organism evidence="2 3">
    <name type="scientific">Bythopirellula polymerisocia</name>
    <dbReference type="NCBI Taxonomy" id="2528003"/>
    <lineage>
        <taxon>Bacteria</taxon>
        <taxon>Pseudomonadati</taxon>
        <taxon>Planctomycetota</taxon>
        <taxon>Planctomycetia</taxon>
        <taxon>Pirellulales</taxon>
        <taxon>Lacipirellulaceae</taxon>
        <taxon>Bythopirellula</taxon>
    </lineage>
</organism>
<evidence type="ECO:0008006" key="4">
    <source>
        <dbReference type="Google" id="ProtNLM"/>
    </source>
</evidence>
<keyword evidence="1" id="KW-0812">Transmembrane</keyword>
<gene>
    <name evidence="2" type="ORF">Pla144_34730</name>
</gene>